<reference evidence="6" key="1">
    <citation type="submission" date="2022-07" db="EMBL/GenBank/DDBJ databases">
        <title>Phylogenomic reconstructions and comparative analyses of Kickxellomycotina fungi.</title>
        <authorList>
            <person name="Reynolds N.K."/>
            <person name="Stajich J.E."/>
            <person name="Barry K."/>
            <person name="Grigoriev I.V."/>
            <person name="Crous P."/>
            <person name="Smith M.E."/>
        </authorList>
    </citation>
    <scope>NUCLEOTIDE SEQUENCE</scope>
    <source>
        <strain evidence="6">BCRC 34489</strain>
    </source>
</reference>
<dbReference type="OrthoDB" id="10255964at2759"/>
<evidence type="ECO:0000256" key="3">
    <source>
        <dbReference type="PROSITE-ProRule" id="PRU00192"/>
    </source>
</evidence>
<keyword evidence="2" id="KW-0677">Repeat</keyword>
<dbReference type="Pfam" id="PF07653">
    <property type="entry name" value="SH3_2"/>
    <property type="match status" value="1"/>
</dbReference>
<dbReference type="SMART" id="SM00326">
    <property type="entry name" value="SH3"/>
    <property type="match status" value="3"/>
</dbReference>
<feature type="compositionally biased region" description="Basic and acidic residues" evidence="4">
    <location>
        <begin position="563"/>
        <end position="573"/>
    </location>
</feature>
<feature type="compositionally biased region" description="Low complexity" evidence="4">
    <location>
        <begin position="823"/>
        <end position="839"/>
    </location>
</feature>
<feature type="region of interest" description="Disordered" evidence="4">
    <location>
        <begin position="132"/>
        <end position="428"/>
    </location>
</feature>
<dbReference type="Pfam" id="PF14604">
    <property type="entry name" value="SH3_9"/>
    <property type="match status" value="1"/>
</dbReference>
<evidence type="ECO:0000313" key="6">
    <source>
        <dbReference type="EMBL" id="KAJ2786500.1"/>
    </source>
</evidence>
<evidence type="ECO:0000256" key="1">
    <source>
        <dbReference type="ARBA" id="ARBA00022443"/>
    </source>
</evidence>
<evidence type="ECO:0000313" key="7">
    <source>
        <dbReference type="Proteomes" id="UP001140172"/>
    </source>
</evidence>
<dbReference type="Gene3D" id="2.30.30.40">
    <property type="entry name" value="SH3 Domains"/>
    <property type="match status" value="3"/>
</dbReference>
<dbReference type="InterPro" id="IPR051228">
    <property type="entry name" value="NADPH_Oxidase/PX-Domain"/>
</dbReference>
<keyword evidence="7" id="KW-1185">Reference proteome</keyword>
<feature type="compositionally biased region" description="Acidic residues" evidence="4">
    <location>
        <begin position="699"/>
        <end position="710"/>
    </location>
</feature>
<feature type="compositionally biased region" description="Low complexity" evidence="4">
    <location>
        <begin position="165"/>
        <end position="188"/>
    </location>
</feature>
<feature type="compositionally biased region" description="Polar residues" evidence="4">
    <location>
        <begin position="610"/>
        <end position="619"/>
    </location>
</feature>
<feature type="compositionally biased region" description="Low complexity" evidence="4">
    <location>
        <begin position="658"/>
        <end position="674"/>
    </location>
</feature>
<feature type="domain" description="SH3" evidence="5">
    <location>
        <begin position="425"/>
        <end position="486"/>
    </location>
</feature>
<feature type="compositionally biased region" description="Acidic residues" evidence="4">
    <location>
        <begin position="391"/>
        <end position="417"/>
    </location>
</feature>
<evidence type="ECO:0000256" key="4">
    <source>
        <dbReference type="SAM" id="MobiDB-lite"/>
    </source>
</evidence>
<dbReference type="GO" id="GO:0005737">
    <property type="term" value="C:cytoplasm"/>
    <property type="evidence" value="ECO:0007669"/>
    <property type="project" value="TreeGrafter"/>
</dbReference>
<feature type="compositionally biased region" description="Low complexity" evidence="4">
    <location>
        <begin position="353"/>
        <end position="362"/>
    </location>
</feature>
<feature type="compositionally biased region" description="Pro residues" evidence="4">
    <location>
        <begin position="298"/>
        <end position="310"/>
    </location>
</feature>
<sequence>MAEKFLAKAHHAYSKAKADELDLSPGDIIRVTNDEHSSWWVGHNQMTNEQGWFPSNFVDRIKSSTSKPPGSKPKLKATRAVRIIKAYEAIDEDDLSLQVGDRVEVSKEVDGWFLGTLDGQSGMFPVSHAEEISADDQTAARRPLPPTPGSSARRGTVGSNAPGVSLPQQPVSASPSSQQQQQQQSSVPPALPSRNPPLPPRASTDVSRMSFADETNEEARKDKKSGHRISRLFGTKKHKNKEKEAGEPTAEQLDPISARSAASAADEPHRNDEVSDEDMVSPALPSRPLPQPNIGMTSPPPAARALPPIPGASGAAKAPLPPIPAAAPPVPAAAPPVPAAAPPVPSSAERRPSSSSQQSVGPAPGPPLPPSVSRSATLAEEANDAGAEPAIAEEDENEDKNENDEGEAEKTDDEAAEDAPAKVRGPAKLAKIISDYEATSSEELNLMSGDVVTIITRGTPDEPRWKGEYHGKKGYFPADVVEEIEESGELEDDAEDGAAKPKGFKLAAYGVQQGGLGSLFAGNGMPALRKTTRKPSESEDSVEPPAPAAAPAIPKLRSVQRPAVKDDQPKEEQQPNFLAGLSRVPRRSVPSDESPSPAPLAAVPMLPISRKSTANSNVVQEPESDRKVVEEPAREPEVEPEQVEDSADVADIEGSPGVPDAAADTADADAAVPAENPSTADDQDRELGRDDEAKPVDQPADDIDGDEAEGAEVSSISSGKSSALDPVKSPALAQGGKRVLRRGPRQKPTAEGLKRGSEESQSQQLKSALQKDKDAPMEAEPEPVRATPPPPPEKPKGLARHGGPYGGPQLPTGGFKAAGRVGSAMASRLAALQARASGNADEEDAEESSGAAAAPAPRSTSSWSPPPQSSADPAPVAKKPLFTARSSVSPVAPAAAPSVSSEWQKQVDDEHARLRSDLDRLQRTSSQQTEQLTAKLAASERENQAHRQTIAALDGQVQTATAQLAALKDELAKVHQAVASVGQQKQLGAGDVAEIVRSELKSALAPVSRQNQELADENKKLHKMIADLRAYVDELVVEEEP</sequence>
<feature type="compositionally biased region" description="Basic residues" evidence="4">
    <location>
        <begin position="222"/>
        <end position="240"/>
    </location>
</feature>
<dbReference type="AlphaFoldDB" id="A0A9W8LLD4"/>
<feature type="compositionally biased region" description="Basic and acidic residues" evidence="4">
    <location>
        <begin position="685"/>
        <end position="695"/>
    </location>
</feature>
<dbReference type="Pfam" id="PF00018">
    <property type="entry name" value="SH3_1"/>
    <property type="match status" value="1"/>
</dbReference>
<feature type="compositionally biased region" description="Pro residues" evidence="4">
    <location>
        <begin position="319"/>
        <end position="345"/>
    </location>
</feature>
<gene>
    <name evidence="6" type="ORF">GGI15_001464</name>
</gene>
<feature type="compositionally biased region" description="Pro residues" evidence="4">
    <location>
        <begin position="189"/>
        <end position="200"/>
    </location>
</feature>
<feature type="compositionally biased region" description="Basic and acidic residues" evidence="4">
    <location>
        <begin position="905"/>
        <end position="922"/>
    </location>
</feature>
<dbReference type="PANTHER" id="PTHR15706">
    <property type="entry name" value="SH3 MULTIPLE DOMAIN"/>
    <property type="match status" value="1"/>
</dbReference>
<dbReference type="PROSITE" id="PS50002">
    <property type="entry name" value="SH3"/>
    <property type="match status" value="3"/>
</dbReference>
<feature type="compositionally biased region" description="Low complexity" evidence="4">
    <location>
        <begin position="759"/>
        <end position="768"/>
    </location>
</feature>
<dbReference type="InterPro" id="IPR001452">
    <property type="entry name" value="SH3_domain"/>
</dbReference>
<feature type="region of interest" description="Disordered" evidence="4">
    <location>
        <begin position="520"/>
        <end position="943"/>
    </location>
</feature>
<evidence type="ECO:0000256" key="2">
    <source>
        <dbReference type="ARBA" id="ARBA00022737"/>
    </source>
</evidence>
<dbReference type="SUPFAM" id="SSF50044">
    <property type="entry name" value="SH3-domain"/>
    <property type="match status" value="3"/>
</dbReference>
<comment type="caution">
    <text evidence="6">The sequence shown here is derived from an EMBL/GenBank/DDBJ whole genome shotgun (WGS) entry which is preliminary data.</text>
</comment>
<dbReference type="EMBL" id="JANBUM010000058">
    <property type="protein sequence ID" value="KAJ2786500.1"/>
    <property type="molecule type" value="Genomic_DNA"/>
</dbReference>
<feature type="domain" description="SH3" evidence="5">
    <location>
        <begin position="76"/>
        <end position="134"/>
    </location>
</feature>
<accession>A0A9W8LLD4</accession>
<name>A0A9W8LLD4_9FUNG</name>
<organism evidence="6 7">
    <name type="scientific">Coemansia interrupta</name>
    <dbReference type="NCBI Taxonomy" id="1126814"/>
    <lineage>
        <taxon>Eukaryota</taxon>
        <taxon>Fungi</taxon>
        <taxon>Fungi incertae sedis</taxon>
        <taxon>Zoopagomycota</taxon>
        <taxon>Kickxellomycotina</taxon>
        <taxon>Kickxellomycetes</taxon>
        <taxon>Kickxellales</taxon>
        <taxon>Kickxellaceae</taxon>
        <taxon>Coemansia</taxon>
    </lineage>
</organism>
<dbReference type="PANTHER" id="PTHR15706:SF2">
    <property type="entry name" value="SH3 AND PX DOMAIN-CONTAINING PROTEIN 2A"/>
    <property type="match status" value="1"/>
</dbReference>
<feature type="compositionally biased region" description="Basic and acidic residues" evidence="4">
    <location>
        <begin position="623"/>
        <end position="637"/>
    </location>
</feature>
<feature type="domain" description="SH3" evidence="5">
    <location>
        <begin position="2"/>
        <end position="63"/>
    </location>
</feature>
<feature type="compositionally biased region" description="Polar residues" evidence="4">
    <location>
        <begin position="923"/>
        <end position="932"/>
    </location>
</feature>
<feature type="compositionally biased region" description="Acidic residues" evidence="4">
    <location>
        <begin position="638"/>
        <end position="651"/>
    </location>
</feature>
<evidence type="ECO:0000259" key="5">
    <source>
        <dbReference type="PROSITE" id="PS50002"/>
    </source>
</evidence>
<dbReference type="InterPro" id="IPR036028">
    <property type="entry name" value="SH3-like_dom_sf"/>
</dbReference>
<protein>
    <recommendedName>
        <fullName evidence="5">SH3 domain-containing protein</fullName>
    </recommendedName>
</protein>
<dbReference type="CDD" id="cd00174">
    <property type="entry name" value="SH3"/>
    <property type="match status" value="1"/>
</dbReference>
<feature type="compositionally biased region" description="Low complexity" evidence="4">
    <location>
        <begin position="848"/>
        <end position="877"/>
    </location>
</feature>
<proteinExistence type="predicted"/>
<dbReference type="Proteomes" id="UP001140172">
    <property type="component" value="Unassembled WGS sequence"/>
</dbReference>
<keyword evidence="1 3" id="KW-0728">SH3 domain</keyword>
<feature type="compositionally biased region" description="Low complexity" evidence="4">
    <location>
        <begin position="886"/>
        <end position="901"/>
    </location>
</feature>